<gene>
    <name evidence="1" type="ORF">HPB50_006901</name>
</gene>
<sequence length="184" mass="20249">MGAYHTGRMLNQAADTLGRHQFKARGEFNSKEDVPTYSVLGRIGAAVHKQTTTRLWSRRHHDDKAEALSAQFCSAAADFRDSLPTSCHSDYERPTIPTTTRHLNPHMAMPNFSTCTLRNYSTCERATACMILPPMSNALHGKASLVVVTPPQTSSLAELLQTRSQTSTFNSSVASPARQQFALP</sequence>
<accession>A0ACB7RI32</accession>
<reference evidence="1" key="1">
    <citation type="submission" date="2020-05" db="EMBL/GenBank/DDBJ databases">
        <title>Large-scale comparative analyses of tick genomes elucidate their genetic diversity and vector capacities.</title>
        <authorList>
            <person name="Jia N."/>
            <person name="Wang J."/>
            <person name="Shi W."/>
            <person name="Du L."/>
            <person name="Sun Y."/>
            <person name="Zhan W."/>
            <person name="Jiang J."/>
            <person name="Wang Q."/>
            <person name="Zhang B."/>
            <person name="Ji P."/>
            <person name="Sakyi L.B."/>
            <person name="Cui X."/>
            <person name="Yuan T."/>
            <person name="Jiang B."/>
            <person name="Yang W."/>
            <person name="Lam T.T.-Y."/>
            <person name="Chang Q."/>
            <person name="Ding S."/>
            <person name="Wang X."/>
            <person name="Zhu J."/>
            <person name="Ruan X."/>
            <person name="Zhao L."/>
            <person name="Wei J."/>
            <person name="Que T."/>
            <person name="Du C."/>
            <person name="Cheng J."/>
            <person name="Dai P."/>
            <person name="Han X."/>
            <person name="Huang E."/>
            <person name="Gao Y."/>
            <person name="Liu J."/>
            <person name="Shao H."/>
            <person name="Ye R."/>
            <person name="Li L."/>
            <person name="Wei W."/>
            <person name="Wang X."/>
            <person name="Wang C."/>
            <person name="Yang T."/>
            <person name="Huo Q."/>
            <person name="Li W."/>
            <person name="Guo W."/>
            <person name="Chen H."/>
            <person name="Zhou L."/>
            <person name="Ni X."/>
            <person name="Tian J."/>
            <person name="Zhou Y."/>
            <person name="Sheng Y."/>
            <person name="Liu T."/>
            <person name="Pan Y."/>
            <person name="Xia L."/>
            <person name="Li J."/>
            <person name="Zhao F."/>
            <person name="Cao W."/>
        </authorList>
    </citation>
    <scope>NUCLEOTIDE SEQUENCE</scope>
    <source>
        <strain evidence="1">Hyas-2018</strain>
    </source>
</reference>
<evidence type="ECO:0000313" key="1">
    <source>
        <dbReference type="EMBL" id="KAH6921953.1"/>
    </source>
</evidence>
<protein>
    <submittedName>
        <fullName evidence="1">Uncharacterized protein</fullName>
    </submittedName>
</protein>
<name>A0ACB7RI32_HYAAI</name>
<dbReference type="Proteomes" id="UP000821845">
    <property type="component" value="Chromosome 9"/>
</dbReference>
<dbReference type="EMBL" id="CM023489">
    <property type="protein sequence ID" value="KAH6921953.1"/>
    <property type="molecule type" value="Genomic_DNA"/>
</dbReference>
<comment type="caution">
    <text evidence="1">The sequence shown here is derived from an EMBL/GenBank/DDBJ whole genome shotgun (WGS) entry which is preliminary data.</text>
</comment>
<organism evidence="1 2">
    <name type="scientific">Hyalomma asiaticum</name>
    <name type="common">Tick</name>
    <dbReference type="NCBI Taxonomy" id="266040"/>
    <lineage>
        <taxon>Eukaryota</taxon>
        <taxon>Metazoa</taxon>
        <taxon>Ecdysozoa</taxon>
        <taxon>Arthropoda</taxon>
        <taxon>Chelicerata</taxon>
        <taxon>Arachnida</taxon>
        <taxon>Acari</taxon>
        <taxon>Parasitiformes</taxon>
        <taxon>Ixodida</taxon>
        <taxon>Ixodoidea</taxon>
        <taxon>Ixodidae</taxon>
        <taxon>Hyalomminae</taxon>
        <taxon>Hyalomma</taxon>
    </lineage>
</organism>
<proteinExistence type="predicted"/>
<keyword evidence="2" id="KW-1185">Reference proteome</keyword>
<evidence type="ECO:0000313" key="2">
    <source>
        <dbReference type="Proteomes" id="UP000821845"/>
    </source>
</evidence>